<accession>A0A139AQE6</accession>
<keyword evidence="2" id="KW-0812">Transmembrane</keyword>
<name>A0A139AQE6_GONPJ</name>
<keyword evidence="2" id="KW-0472">Membrane</keyword>
<organism evidence="3 4">
    <name type="scientific">Gonapodya prolifera (strain JEL478)</name>
    <name type="common">Monoblepharis prolifera</name>
    <dbReference type="NCBI Taxonomy" id="1344416"/>
    <lineage>
        <taxon>Eukaryota</taxon>
        <taxon>Fungi</taxon>
        <taxon>Fungi incertae sedis</taxon>
        <taxon>Chytridiomycota</taxon>
        <taxon>Chytridiomycota incertae sedis</taxon>
        <taxon>Monoblepharidomycetes</taxon>
        <taxon>Monoblepharidales</taxon>
        <taxon>Gonapodyaceae</taxon>
        <taxon>Gonapodya</taxon>
    </lineage>
</organism>
<evidence type="ECO:0000313" key="4">
    <source>
        <dbReference type="Proteomes" id="UP000070544"/>
    </source>
</evidence>
<keyword evidence="2" id="KW-1133">Transmembrane helix</keyword>
<dbReference type="AlphaFoldDB" id="A0A139AQE6"/>
<gene>
    <name evidence="3" type="ORF">M427DRAFT_67551</name>
</gene>
<evidence type="ECO:0000256" key="1">
    <source>
        <dbReference type="SAM" id="MobiDB-lite"/>
    </source>
</evidence>
<dbReference type="Proteomes" id="UP000070544">
    <property type="component" value="Unassembled WGS sequence"/>
</dbReference>
<evidence type="ECO:0000256" key="2">
    <source>
        <dbReference type="SAM" id="Phobius"/>
    </source>
</evidence>
<proteinExistence type="predicted"/>
<feature type="region of interest" description="Disordered" evidence="1">
    <location>
        <begin position="86"/>
        <end position="126"/>
    </location>
</feature>
<evidence type="ECO:0000313" key="3">
    <source>
        <dbReference type="EMBL" id="KXS18977.1"/>
    </source>
</evidence>
<feature type="region of interest" description="Disordered" evidence="1">
    <location>
        <begin position="61"/>
        <end position="80"/>
    </location>
</feature>
<dbReference type="OrthoDB" id="10590539at2759"/>
<sequence>MSDPPASTSGGARMSFVAPNIHDPSYDMYAAVMSGNPTGGQKAPKFGTNLPFARQVEQAQAVPSPALSAANAPDEAQRAELGTHSVVSAPLPPSYGAPASLDVPVAKDPDDKKKTPKFGTNLPTNARASFQGRSVDVPRHDTTVLEETIEEARTLSSPVVANVPQDVVLTALPSTVGNPKITPGYSMTDLGPTTSMSNLVDTMGSQSAIMTALDVRRVEQARDVMRKKQRSKMEGNRRRRMIFMCIFLAVAILIIAAITAILLMQFFRQPQQS</sequence>
<reference evidence="3 4" key="1">
    <citation type="journal article" date="2015" name="Genome Biol. Evol.">
        <title>Phylogenomic analyses indicate that early fungi evolved digesting cell walls of algal ancestors of land plants.</title>
        <authorList>
            <person name="Chang Y."/>
            <person name="Wang S."/>
            <person name="Sekimoto S."/>
            <person name="Aerts A.L."/>
            <person name="Choi C."/>
            <person name="Clum A."/>
            <person name="LaButti K.M."/>
            <person name="Lindquist E.A."/>
            <person name="Yee Ngan C."/>
            <person name="Ohm R.A."/>
            <person name="Salamov A.A."/>
            <person name="Grigoriev I.V."/>
            <person name="Spatafora J.W."/>
            <person name="Berbee M.L."/>
        </authorList>
    </citation>
    <scope>NUCLEOTIDE SEQUENCE [LARGE SCALE GENOMIC DNA]</scope>
    <source>
        <strain evidence="3 4">JEL478</strain>
    </source>
</reference>
<feature type="transmembrane region" description="Helical" evidence="2">
    <location>
        <begin position="241"/>
        <end position="267"/>
    </location>
</feature>
<protein>
    <submittedName>
        <fullName evidence="3">Uncharacterized protein</fullName>
    </submittedName>
</protein>
<dbReference type="EMBL" id="KQ965740">
    <property type="protein sequence ID" value="KXS18977.1"/>
    <property type="molecule type" value="Genomic_DNA"/>
</dbReference>
<keyword evidence="4" id="KW-1185">Reference proteome</keyword>